<dbReference type="Proteomes" id="UP000187209">
    <property type="component" value="Unassembled WGS sequence"/>
</dbReference>
<comment type="caution">
    <text evidence="2">The sequence shown here is derived from an EMBL/GenBank/DDBJ whole genome shotgun (WGS) entry which is preliminary data.</text>
</comment>
<accession>A0A1R2BJ33</accession>
<dbReference type="AlphaFoldDB" id="A0A1R2BJ33"/>
<name>A0A1R2BJ33_9CILI</name>
<keyword evidence="3" id="KW-1185">Reference proteome</keyword>
<evidence type="ECO:0000256" key="1">
    <source>
        <dbReference type="SAM" id="MobiDB-lite"/>
    </source>
</evidence>
<evidence type="ECO:0000313" key="2">
    <source>
        <dbReference type="EMBL" id="OMJ76734.1"/>
    </source>
</evidence>
<feature type="region of interest" description="Disordered" evidence="1">
    <location>
        <begin position="96"/>
        <end position="119"/>
    </location>
</feature>
<feature type="compositionally biased region" description="Polar residues" evidence="1">
    <location>
        <begin position="96"/>
        <end position="105"/>
    </location>
</feature>
<reference evidence="2 3" key="1">
    <citation type="submission" date="2016-11" db="EMBL/GenBank/DDBJ databases">
        <title>The macronuclear genome of Stentor coeruleus: a giant cell with tiny introns.</title>
        <authorList>
            <person name="Slabodnick M."/>
            <person name="Ruby J.G."/>
            <person name="Reiff S.B."/>
            <person name="Swart E.C."/>
            <person name="Gosai S."/>
            <person name="Prabakaran S."/>
            <person name="Witkowska E."/>
            <person name="Larue G.E."/>
            <person name="Fisher S."/>
            <person name="Freeman R.M."/>
            <person name="Gunawardena J."/>
            <person name="Chu W."/>
            <person name="Stover N.A."/>
            <person name="Gregory B.D."/>
            <person name="Nowacki M."/>
            <person name="Derisi J."/>
            <person name="Roy S.W."/>
            <person name="Marshall W.F."/>
            <person name="Sood P."/>
        </authorList>
    </citation>
    <scope>NUCLEOTIDE SEQUENCE [LARGE SCALE GENOMIC DNA]</scope>
    <source>
        <strain evidence="2">WM001</strain>
    </source>
</reference>
<organism evidence="2 3">
    <name type="scientific">Stentor coeruleus</name>
    <dbReference type="NCBI Taxonomy" id="5963"/>
    <lineage>
        <taxon>Eukaryota</taxon>
        <taxon>Sar</taxon>
        <taxon>Alveolata</taxon>
        <taxon>Ciliophora</taxon>
        <taxon>Postciliodesmatophora</taxon>
        <taxon>Heterotrichea</taxon>
        <taxon>Heterotrichida</taxon>
        <taxon>Stentoridae</taxon>
        <taxon>Stentor</taxon>
    </lineage>
</organism>
<sequence length="422" mass="50266">MLGISSRSRHSRSQRMKNSLKEIIEDPPRYLSKEFIYAIKVLSNRVDNSRDTPVSYETNRLKFTPPTGLGPGQYFKRSSIDRVKIPTKLTLENFESQRVKTSTPRTSRRKYTSPKEHNQFVKDKQKKRLEIFNENNIRNRDRFKTIMQTQKDDFKKEYIKELMSLFTPFVMVYGISSMISQKIIKKSVKYIQDIRKNSTHLFKILFHISRFIGLFNKKLRVIRKKIANKNIDMITNPIIKYVYHKRMELRKLLTRHVKRIRQLNLLFILMHKFLAAIKFIQSTYRRYKLIKNARVQLLYLICLKISFNQNSLWSNSSLSMKHEILSRFLVNQTHTFAKAKSKYFNDSKMINKGFTRNFNYWAGDAMSIAMGRTFIVKLPSPPVFKLFALKSQLIYFINSIEYKPRKRKKMKSSAGFADRSYY</sequence>
<evidence type="ECO:0000313" key="3">
    <source>
        <dbReference type="Proteomes" id="UP000187209"/>
    </source>
</evidence>
<protein>
    <submittedName>
        <fullName evidence="2">Uncharacterized protein</fullName>
    </submittedName>
</protein>
<proteinExistence type="predicted"/>
<dbReference type="EMBL" id="MPUH01000614">
    <property type="protein sequence ID" value="OMJ76734.1"/>
    <property type="molecule type" value="Genomic_DNA"/>
</dbReference>
<gene>
    <name evidence="2" type="ORF">SteCoe_23848</name>
</gene>